<dbReference type="GO" id="GO:0035556">
    <property type="term" value="P:intracellular signal transduction"/>
    <property type="evidence" value="ECO:0007669"/>
    <property type="project" value="InterPro"/>
</dbReference>
<evidence type="ECO:0000259" key="2">
    <source>
        <dbReference type="PROSITE" id="PS50010"/>
    </source>
</evidence>
<evidence type="ECO:0000313" key="3">
    <source>
        <dbReference type="EMBL" id="CCA67894.1"/>
    </source>
</evidence>
<dbReference type="InterPro" id="IPR000219">
    <property type="entry name" value="DH_dom"/>
</dbReference>
<organism evidence="3 4">
    <name type="scientific">Serendipita indica (strain DSM 11827)</name>
    <name type="common">Root endophyte fungus</name>
    <name type="synonym">Piriformospora indica</name>
    <dbReference type="NCBI Taxonomy" id="1109443"/>
    <lineage>
        <taxon>Eukaryota</taxon>
        <taxon>Fungi</taxon>
        <taxon>Dikarya</taxon>
        <taxon>Basidiomycota</taxon>
        <taxon>Agaricomycotina</taxon>
        <taxon>Agaricomycetes</taxon>
        <taxon>Sebacinales</taxon>
        <taxon>Serendipitaceae</taxon>
        <taxon>Serendipita</taxon>
    </lineage>
</organism>
<feature type="region of interest" description="Disordered" evidence="1">
    <location>
        <begin position="297"/>
        <end position="331"/>
    </location>
</feature>
<dbReference type="STRING" id="1109443.G4T9A3"/>
<dbReference type="Gene3D" id="1.20.900.10">
    <property type="entry name" value="Dbl homology (DH) domain"/>
    <property type="match status" value="1"/>
</dbReference>
<feature type="domain" description="DH" evidence="2">
    <location>
        <begin position="589"/>
        <end position="691"/>
    </location>
</feature>
<feature type="region of interest" description="Disordered" evidence="1">
    <location>
        <begin position="170"/>
        <end position="255"/>
    </location>
</feature>
<proteinExistence type="predicted"/>
<name>G4T9A3_SERID</name>
<sequence>MSAPYGGQSRSSYDNDDITSLYLQAVDTFHNEEQELNGTRTPVGTSAPAGTRDQGHYENPGNGALNGGWIWYADTFVSHSKHNNRHTCDHRLSLRLPERLEEGDRDHCLFFREEQCLQDQLFLQTSTTANLSGNKVKLWCIASSPVAILAASLKRTRNYNYYNSKDDSYSKQQQYYSDQGSRPDPNAYGYRGTSPNSTSHVDHGGMNGAMKSTNVSQGYSSHDNYYTSQSNGYANARSAQPPAPGTLYTSPQQDPNYATLSPSAVPQDDPGYELGMGLMRSTSTSSYASVDSLLREPRAASTDESNLLTPTSSKRNPILYGQPTGASTAAQNTYSRDTYSSHNMYNTPAIVTTVIEPGQSSSRRHRNYERMASMKAPLGLHADEEEEEDDEELEEDRFVNLSLLSHLANRLRDRVPRGTHVKGSIPYPMAFTGKDIVTTIQTQIQKEFQNNMGFQVTDRRAALQVARSLQSQLFFYEVEWGGRLLQDGLEDVYMFLDDNPGSEGATEQYRMEREELPTGVITLLTKCYAPSCQDGSPCYSYSCPRRESAFTLESQLGGTTAAPEPVIDTPWGELVDQQTLSTLPESEVRRQTIIAKVIGKEQQYVQDLDLIETIFIKELRRAKPPIIRGEDELEEFIQDVFGNFYELRQCNKRLLDVMLVRQREQGPIIQRIGDIFLQAAAEEANQRRGGK</sequence>
<dbReference type="GO" id="GO:0005085">
    <property type="term" value="F:guanyl-nucleotide exchange factor activity"/>
    <property type="evidence" value="ECO:0007669"/>
    <property type="project" value="InterPro"/>
</dbReference>
<dbReference type="InterPro" id="IPR035899">
    <property type="entry name" value="DBL_dom_sf"/>
</dbReference>
<evidence type="ECO:0000256" key="1">
    <source>
        <dbReference type="SAM" id="MobiDB-lite"/>
    </source>
</evidence>
<reference evidence="3 4" key="1">
    <citation type="journal article" date="2011" name="PLoS Pathog.">
        <title>Endophytic Life Strategies Decoded by Genome and Transcriptome Analyses of the Mutualistic Root Symbiont Piriformospora indica.</title>
        <authorList>
            <person name="Zuccaro A."/>
            <person name="Lahrmann U."/>
            <person name="Guldener U."/>
            <person name="Langen G."/>
            <person name="Pfiffi S."/>
            <person name="Biedenkopf D."/>
            <person name="Wong P."/>
            <person name="Samans B."/>
            <person name="Grimm C."/>
            <person name="Basiewicz M."/>
            <person name="Murat C."/>
            <person name="Martin F."/>
            <person name="Kogel K.H."/>
        </authorList>
    </citation>
    <scope>NUCLEOTIDE SEQUENCE [LARGE SCALE GENOMIC DNA]</scope>
    <source>
        <strain evidence="3 4">DSM 11827</strain>
    </source>
</reference>
<feature type="compositionally biased region" description="Polar residues" evidence="1">
    <location>
        <begin position="210"/>
        <end position="233"/>
    </location>
</feature>
<evidence type="ECO:0000313" key="4">
    <source>
        <dbReference type="Proteomes" id="UP000007148"/>
    </source>
</evidence>
<comment type="caution">
    <text evidence="3">The sequence shown here is derived from an EMBL/GenBank/DDBJ whole genome shotgun (WGS) entry which is preliminary data.</text>
</comment>
<accession>G4T9A3</accession>
<feature type="region of interest" description="Disordered" evidence="1">
    <location>
        <begin position="32"/>
        <end position="59"/>
    </location>
</feature>
<gene>
    <name evidence="3" type="ORF">PIIN_01715</name>
</gene>
<dbReference type="PANTHER" id="PTHR46572:SF1">
    <property type="entry name" value="RHO1 GUANINE NUCLEOTIDE EXCHANGE FACTOR TUS1"/>
    <property type="match status" value="1"/>
</dbReference>
<dbReference type="PANTHER" id="PTHR46572">
    <property type="entry name" value="RHO1 GDP-GTP EXCHANGE PROTEIN 1-RELATED"/>
    <property type="match status" value="1"/>
</dbReference>
<keyword evidence="4" id="KW-1185">Reference proteome</keyword>
<dbReference type="EMBL" id="CAFZ01000021">
    <property type="protein sequence ID" value="CCA67894.1"/>
    <property type="molecule type" value="Genomic_DNA"/>
</dbReference>
<dbReference type="SMART" id="SM00049">
    <property type="entry name" value="DEP"/>
    <property type="match status" value="1"/>
</dbReference>
<dbReference type="Proteomes" id="UP000007148">
    <property type="component" value="Unassembled WGS sequence"/>
</dbReference>
<dbReference type="OrthoDB" id="2272012at2759"/>
<dbReference type="PROSITE" id="PS50010">
    <property type="entry name" value="DH_2"/>
    <property type="match status" value="1"/>
</dbReference>
<dbReference type="Pfam" id="PF00621">
    <property type="entry name" value="RhoGEF"/>
    <property type="match status" value="1"/>
</dbReference>
<dbReference type="InterPro" id="IPR000591">
    <property type="entry name" value="DEP_dom"/>
</dbReference>
<dbReference type="eggNOG" id="KOG4305">
    <property type="taxonomic scope" value="Eukaryota"/>
</dbReference>
<dbReference type="InParanoid" id="G4T9A3"/>
<dbReference type="InterPro" id="IPR052233">
    <property type="entry name" value="Rho-type_GEFs"/>
</dbReference>
<dbReference type="AlphaFoldDB" id="G4T9A3"/>
<protein>
    <submittedName>
        <fullName evidence="3">Related to ROM2-GDP/GTP exchange factor for Rho1p</fullName>
    </submittedName>
</protein>
<feature type="compositionally biased region" description="Low complexity" evidence="1">
    <location>
        <begin position="170"/>
        <end position="179"/>
    </location>
</feature>
<dbReference type="HOGENOM" id="CLU_398536_0_0_1"/>
<dbReference type="SUPFAM" id="SSF48065">
    <property type="entry name" value="DBL homology domain (DH-domain)"/>
    <property type="match status" value="1"/>
</dbReference>
<feature type="compositionally biased region" description="Polar residues" evidence="1">
    <location>
        <begin position="302"/>
        <end position="315"/>
    </location>
</feature>